<dbReference type="PROSITE" id="PS00463">
    <property type="entry name" value="ZN2_CY6_FUNGAL_1"/>
    <property type="match status" value="1"/>
</dbReference>
<evidence type="ECO:0000259" key="5">
    <source>
        <dbReference type="PROSITE" id="PS50048"/>
    </source>
</evidence>
<feature type="non-terminal residue" evidence="6">
    <location>
        <position position="1"/>
    </location>
</feature>
<keyword evidence="7" id="KW-1185">Reference proteome</keyword>
<dbReference type="Pfam" id="PF04082">
    <property type="entry name" value="Fungal_trans"/>
    <property type="match status" value="1"/>
</dbReference>
<dbReference type="SUPFAM" id="SSF57701">
    <property type="entry name" value="Zn2/Cys6 DNA-binding domain"/>
    <property type="match status" value="1"/>
</dbReference>
<keyword evidence="2" id="KW-0479">Metal-binding</keyword>
<dbReference type="InterPro" id="IPR050613">
    <property type="entry name" value="Sec_Metabolite_Reg"/>
</dbReference>
<comment type="subcellular location">
    <subcellularLocation>
        <location evidence="1">Nucleus</location>
    </subcellularLocation>
</comment>
<dbReference type="KEGG" id="hir:HETIRDRAFT_20153"/>
<feature type="region of interest" description="Disordered" evidence="4">
    <location>
        <begin position="632"/>
        <end position="694"/>
    </location>
</feature>
<dbReference type="GO" id="GO:0000981">
    <property type="term" value="F:DNA-binding transcription factor activity, RNA polymerase II-specific"/>
    <property type="evidence" value="ECO:0007669"/>
    <property type="project" value="InterPro"/>
</dbReference>
<evidence type="ECO:0000256" key="4">
    <source>
        <dbReference type="SAM" id="MobiDB-lite"/>
    </source>
</evidence>
<dbReference type="eggNOG" id="ENOG502RYE1">
    <property type="taxonomic scope" value="Eukaryota"/>
</dbReference>
<dbReference type="PANTHER" id="PTHR31001:SF56">
    <property type="entry name" value="ZN(2)-C6 FUNGAL-TYPE DOMAIN-CONTAINING PROTEIN"/>
    <property type="match status" value="1"/>
</dbReference>
<evidence type="ECO:0000256" key="1">
    <source>
        <dbReference type="ARBA" id="ARBA00004123"/>
    </source>
</evidence>
<accession>W4JZB4</accession>
<name>W4JZB4_HETIT</name>
<evidence type="ECO:0000256" key="3">
    <source>
        <dbReference type="ARBA" id="ARBA00023242"/>
    </source>
</evidence>
<dbReference type="CDD" id="cd12148">
    <property type="entry name" value="fungal_TF_MHR"/>
    <property type="match status" value="1"/>
</dbReference>
<sequence length="694" mass="77228">PAADSSSPATLSPKQRRRSAALSCAECRRLKLRCSRVFPCTSCVKKGCAAICPDGSLTTGKGNRFILANTEVLHDKIGQLSTRVRQLEDALAEAHGFHSNERHPLLTDDLLQIKRPLEREAKKEVTPPQEAETAEAIDAVGSLSISDTGRNNFYGQTANAWYLLQVSDVSYDEDDANSPDLPVPNDLPWLSHAFPFTPNVSKTIQGVRGTLVGFLPDAAKAEHLSDIYYRNAAWMYRPIHQSDFYETIFGRIYDVQSTSNPDPIKSHRIAVMYMILALGALLDPDRPPNSYDANLYYQLGRAALGVDSLFEEQSIPAIQALLLMSHYMFLSDIDGPRWALMGLVVKLAQGVSVLYRDSGRWGLSADETHRRRSLMWEIYTYDSWQSLTYGRPPSFSLVHMDCRMAYEPFKNEQGEEEMGFELWKHRFASQCLSLVHDQAFGARTPSYKVIQELDRKVRDFYTPPSLQVPGFGGPMAEIEPSSPSLTMQRYIGLSIKEISLFYMHRGFFARAIEDCPDDPLGSKYAPSVLAAYSSACSFVGLIKSLFSQQPRLTERMWFLFTHVFSCAIVLGSIPIKCPSMALSRSALSHLESASRLFDQVSENPRAVKVLPVLLKLKERAIASMSEMQTQNAVVPSSRFSSEDRDVKKEDDELATLGGKTRFVPKKTNSLPSSPAKLHALTGSSSPALAQASPP</sequence>
<dbReference type="InterPro" id="IPR036864">
    <property type="entry name" value="Zn2-C6_fun-type_DNA-bd_sf"/>
</dbReference>
<feature type="compositionally biased region" description="Low complexity" evidence="4">
    <location>
        <begin position="683"/>
        <end position="694"/>
    </location>
</feature>
<dbReference type="SMART" id="SM00066">
    <property type="entry name" value="GAL4"/>
    <property type="match status" value="1"/>
</dbReference>
<dbReference type="GO" id="GO:0003677">
    <property type="term" value="F:DNA binding"/>
    <property type="evidence" value="ECO:0007669"/>
    <property type="project" value="InterPro"/>
</dbReference>
<protein>
    <recommendedName>
        <fullName evidence="5">Zn(2)-C6 fungal-type domain-containing protein</fullName>
    </recommendedName>
</protein>
<dbReference type="GO" id="GO:0005634">
    <property type="term" value="C:nucleus"/>
    <property type="evidence" value="ECO:0007669"/>
    <property type="project" value="UniProtKB-SubCell"/>
</dbReference>
<dbReference type="InterPro" id="IPR007219">
    <property type="entry name" value="XnlR_reg_dom"/>
</dbReference>
<keyword evidence="3" id="KW-0539">Nucleus</keyword>
<dbReference type="GO" id="GO:0006351">
    <property type="term" value="P:DNA-templated transcription"/>
    <property type="evidence" value="ECO:0007669"/>
    <property type="project" value="InterPro"/>
</dbReference>
<organism evidence="6 7">
    <name type="scientific">Heterobasidion irregulare (strain TC 32-1)</name>
    <dbReference type="NCBI Taxonomy" id="747525"/>
    <lineage>
        <taxon>Eukaryota</taxon>
        <taxon>Fungi</taxon>
        <taxon>Dikarya</taxon>
        <taxon>Basidiomycota</taxon>
        <taxon>Agaricomycotina</taxon>
        <taxon>Agaricomycetes</taxon>
        <taxon>Russulales</taxon>
        <taxon>Bondarzewiaceae</taxon>
        <taxon>Heterobasidion</taxon>
        <taxon>Heterobasidion annosum species complex</taxon>
    </lineage>
</organism>
<dbReference type="GeneID" id="20668635"/>
<dbReference type="PANTHER" id="PTHR31001">
    <property type="entry name" value="UNCHARACTERIZED TRANSCRIPTIONAL REGULATORY PROTEIN"/>
    <property type="match status" value="1"/>
</dbReference>
<dbReference type="AlphaFoldDB" id="W4JZB4"/>
<dbReference type="Proteomes" id="UP000030671">
    <property type="component" value="Unassembled WGS sequence"/>
</dbReference>
<gene>
    <name evidence="6" type="ORF">HETIRDRAFT_20153</name>
</gene>
<dbReference type="InParanoid" id="W4JZB4"/>
<dbReference type="CDD" id="cd00067">
    <property type="entry name" value="GAL4"/>
    <property type="match status" value="1"/>
</dbReference>
<dbReference type="STRING" id="747525.W4JZB4"/>
<evidence type="ECO:0000313" key="7">
    <source>
        <dbReference type="Proteomes" id="UP000030671"/>
    </source>
</evidence>
<reference evidence="6 7" key="1">
    <citation type="journal article" date="2012" name="New Phytol.">
        <title>Insight into trade-off between wood decay and parasitism from the genome of a fungal forest pathogen.</title>
        <authorList>
            <person name="Olson A."/>
            <person name="Aerts A."/>
            <person name="Asiegbu F."/>
            <person name="Belbahri L."/>
            <person name="Bouzid O."/>
            <person name="Broberg A."/>
            <person name="Canback B."/>
            <person name="Coutinho P.M."/>
            <person name="Cullen D."/>
            <person name="Dalman K."/>
            <person name="Deflorio G."/>
            <person name="van Diepen L.T."/>
            <person name="Dunand C."/>
            <person name="Duplessis S."/>
            <person name="Durling M."/>
            <person name="Gonthier P."/>
            <person name="Grimwood J."/>
            <person name="Fossdal C.G."/>
            <person name="Hansson D."/>
            <person name="Henrissat B."/>
            <person name="Hietala A."/>
            <person name="Himmelstrand K."/>
            <person name="Hoffmeister D."/>
            <person name="Hogberg N."/>
            <person name="James T.Y."/>
            <person name="Karlsson M."/>
            <person name="Kohler A."/>
            <person name="Kues U."/>
            <person name="Lee Y.H."/>
            <person name="Lin Y.C."/>
            <person name="Lind M."/>
            <person name="Lindquist E."/>
            <person name="Lombard V."/>
            <person name="Lucas S."/>
            <person name="Lunden K."/>
            <person name="Morin E."/>
            <person name="Murat C."/>
            <person name="Park J."/>
            <person name="Raffaello T."/>
            <person name="Rouze P."/>
            <person name="Salamov A."/>
            <person name="Schmutz J."/>
            <person name="Solheim H."/>
            <person name="Stahlberg J."/>
            <person name="Velez H."/>
            <person name="de Vries R.P."/>
            <person name="Wiebenga A."/>
            <person name="Woodward S."/>
            <person name="Yakovlev I."/>
            <person name="Garbelotto M."/>
            <person name="Martin F."/>
            <person name="Grigoriev I.V."/>
            <person name="Stenlid J."/>
        </authorList>
    </citation>
    <scope>NUCLEOTIDE SEQUENCE [LARGE SCALE GENOMIC DNA]</scope>
    <source>
        <strain evidence="6 7">TC 32-1</strain>
    </source>
</reference>
<dbReference type="InterPro" id="IPR001138">
    <property type="entry name" value="Zn2Cys6_DnaBD"/>
</dbReference>
<dbReference type="HOGENOM" id="CLU_007340_4_1_1"/>
<evidence type="ECO:0000313" key="6">
    <source>
        <dbReference type="EMBL" id="ETW78918.1"/>
    </source>
</evidence>
<feature type="domain" description="Zn(2)-C6 fungal-type" evidence="5">
    <location>
        <begin position="23"/>
        <end position="52"/>
    </location>
</feature>
<dbReference type="SMART" id="SM00906">
    <property type="entry name" value="Fungal_trans"/>
    <property type="match status" value="1"/>
</dbReference>
<dbReference type="EMBL" id="KI925461">
    <property type="protein sequence ID" value="ETW78918.1"/>
    <property type="molecule type" value="Genomic_DNA"/>
</dbReference>
<evidence type="ECO:0000256" key="2">
    <source>
        <dbReference type="ARBA" id="ARBA00022723"/>
    </source>
</evidence>
<dbReference type="PROSITE" id="PS50048">
    <property type="entry name" value="ZN2_CY6_FUNGAL_2"/>
    <property type="match status" value="1"/>
</dbReference>
<dbReference type="Gene3D" id="4.10.240.10">
    <property type="entry name" value="Zn(2)-C6 fungal-type DNA-binding domain"/>
    <property type="match status" value="1"/>
</dbReference>
<feature type="non-terminal residue" evidence="6">
    <location>
        <position position="694"/>
    </location>
</feature>
<proteinExistence type="predicted"/>
<feature type="compositionally biased region" description="Basic and acidic residues" evidence="4">
    <location>
        <begin position="640"/>
        <end position="650"/>
    </location>
</feature>
<dbReference type="RefSeq" id="XP_009548727.1">
    <property type="nucleotide sequence ID" value="XM_009550432.1"/>
</dbReference>
<dbReference type="GO" id="GO:0008270">
    <property type="term" value="F:zinc ion binding"/>
    <property type="evidence" value="ECO:0007669"/>
    <property type="project" value="InterPro"/>
</dbReference>
<dbReference type="OrthoDB" id="424974at2759"/>